<evidence type="ECO:0000259" key="1">
    <source>
        <dbReference type="PROSITE" id="PS50801"/>
    </source>
</evidence>
<dbReference type="InterPro" id="IPR036513">
    <property type="entry name" value="STAS_dom_sf"/>
</dbReference>
<organism evidence="2 3">
    <name type="scientific">Mycobacterium [tuberculosis] TKK-01-0051</name>
    <dbReference type="NCBI Taxonomy" id="1324261"/>
    <lineage>
        <taxon>Bacteria</taxon>
        <taxon>Bacillati</taxon>
        <taxon>Actinomycetota</taxon>
        <taxon>Actinomycetes</taxon>
        <taxon>Mycobacteriales</taxon>
        <taxon>Mycobacteriaceae</taxon>
        <taxon>Mycobacterium</taxon>
        <taxon>Mycobacterium avium complex (MAC)</taxon>
    </lineage>
</organism>
<feature type="domain" description="STAS" evidence="1">
    <location>
        <begin position="39"/>
        <end position="140"/>
    </location>
</feature>
<accession>A0A051U5M5</accession>
<dbReference type="CDD" id="cd07043">
    <property type="entry name" value="STAS_anti-anti-sigma_factors"/>
    <property type="match status" value="1"/>
</dbReference>
<dbReference type="HOGENOM" id="CLU_147968_0_0_11"/>
<protein>
    <recommendedName>
        <fullName evidence="1">STAS domain-containing protein</fullName>
    </recommendedName>
</protein>
<proteinExistence type="predicted"/>
<reference evidence="2 3" key="1">
    <citation type="submission" date="2014-04" db="EMBL/GenBank/DDBJ databases">
        <title>The Genome Sequence of Mycobacterium tuberculosis TKK-01-0051.</title>
        <authorList>
            <consortium name="The Broad Institute Genomics Platform"/>
            <consortium name="The Broad Institute Genome Sequencing Center for Infectious Disease"/>
            <person name="Earl A.M."/>
            <person name="Cohen K."/>
            <person name="Pym A."/>
            <person name="Bishai W."/>
            <person name="Maharaj K."/>
            <person name="Desjardins C."/>
            <person name="Abeel T."/>
            <person name="Young S."/>
            <person name="Zeng Q."/>
            <person name="Gargeya S."/>
            <person name="Abouelleil A."/>
            <person name="Alvarado L."/>
            <person name="Chapman S.B."/>
            <person name="Gainer-Dewar J."/>
            <person name="Goldberg J."/>
            <person name="Griggs A."/>
            <person name="Gujja S."/>
            <person name="Hansen M."/>
            <person name="Howarth C."/>
            <person name="Imamovic A."/>
            <person name="Larimer J."/>
            <person name="Murphy C."/>
            <person name="Naylor J."/>
            <person name="Pearson M."/>
            <person name="Poon T.W."/>
            <person name="Priest M."/>
            <person name="Roberts A."/>
            <person name="Saif S."/>
            <person name="Shea T."/>
            <person name="Sykes S."/>
            <person name="Wortman J."/>
            <person name="Nusbaum C."/>
            <person name="Birren B."/>
        </authorList>
    </citation>
    <scope>NUCLEOTIDE SEQUENCE [LARGE SCALE GENOMIC DNA]</scope>
    <source>
        <strain evidence="2 3">TKK-01-0051</strain>
    </source>
</reference>
<dbReference type="PROSITE" id="PS50801">
    <property type="entry name" value="STAS"/>
    <property type="match status" value="1"/>
</dbReference>
<sequence>MAAIRSANSADSHDPNRCRYLAHFDRAHLFVYARNLGTVLRVDGEVDASNANDLTGAIRNFARLKTPLVLDLSHLRFVSVEGFRALLLLNDEFRKARVYCSVVGGAAVRPLLRIVHHNGLSIAGSVPEAFQNLEDILRARRQFLSDLARPRPAPARTTHSAAS</sequence>
<evidence type="ECO:0000313" key="2">
    <source>
        <dbReference type="EMBL" id="KBZ64469.1"/>
    </source>
</evidence>
<name>A0A051U5M5_9MYCO</name>
<dbReference type="Pfam" id="PF01740">
    <property type="entry name" value="STAS"/>
    <property type="match status" value="1"/>
</dbReference>
<dbReference type="AlphaFoldDB" id="A0A051U5M5"/>
<evidence type="ECO:0000313" key="3">
    <source>
        <dbReference type="Proteomes" id="UP000025947"/>
    </source>
</evidence>
<comment type="caution">
    <text evidence="2">The sequence shown here is derived from an EMBL/GenBank/DDBJ whole genome shotgun (WGS) entry which is preliminary data.</text>
</comment>
<dbReference type="Gene3D" id="3.30.750.24">
    <property type="entry name" value="STAS domain"/>
    <property type="match status" value="1"/>
</dbReference>
<dbReference type="SUPFAM" id="SSF52091">
    <property type="entry name" value="SpoIIaa-like"/>
    <property type="match status" value="1"/>
</dbReference>
<dbReference type="InterPro" id="IPR002645">
    <property type="entry name" value="STAS_dom"/>
</dbReference>
<dbReference type="EMBL" id="JLXW01000005">
    <property type="protein sequence ID" value="KBZ64469.1"/>
    <property type="molecule type" value="Genomic_DNA"/>
</dbReference>
<dbReference type="Proteomes" id="UP000025947">
    <property type="component" value="Unassembled WGS sequence"/>
</dbReference>
<gene>
    <name evidence="2" type="ORF">K875_01855</name>
</gene>
<dbReference type="PATRIC" id="fig|1324261.3.peg.1867"/>
<keyword evidence="3" id="KW-1185">Reference proteome</keyword>